<dbReference type="Gene3D" id="1.10.600.10">
    <property type="entry name" value="Farnesyl Diphosphate Synthase"/>
    <property type="match status" value="1"/>
</dbReference>
<organism evidence="1">
    <name type="scientific">uncultured Chloroflexia bacterium</name>
    <dbReference type="NCBI Taxonomy" id="1672391"/>
    <lineage>
        <taxon>Bacteria</taxon>
        <taxon>Bacillati</taxon>
        <taxon>Chloroflexota</taxon>
        <taxon>Chloroflexia</taxon>
        <taxon>environmental samples</taxon>
    </lineage>
</organism>
<dbReference type="AlphaFoldDB" id="A0A6J4K9J4"/>
<proteinExistence type="predicted"/>
<name>A0A6J4K9J4_9CHLR</name>
<dbReference type="EMBL" id="CADCTR010001511">
    <property type="protein sequence ID" value="CAA9299379.1"/>
    <property type="molecule type" value="Genomic_DNA"/>
</dbReference>
<accession>A0A6J4K9J4</accession>
<dbReference type="InterPro" id="IPR008949">
    <property type="entry name" value="Isoprenoid_synthase_dom_sf"/>
</dbReference>
<feature type="non-terminal residue" evidence="1">
    <location>
        <position position="1"/>
    </location>
</feature>
<reference evidence="1" key="1">
    <citation type="submission" date="2020-02" db="EMBL/GenBank/DDBJ databases">
        <authorList>
            <person name="Meier V. D."/>
        </authorList>
    </citation>
    <scope>NUCLEOTIDE SEQUENCE</scope>
    <source>
        <strain evidence="1">AVDCRST_MAG93</strain>
    </source>
</reference>
<dbReference type="SUPFAM" id="SSF48576">
    <property type="entry name" value="Terpenoid synthases"/>
    <property type="match status" value="1"/>
</dbReference>
<protein>
    <submittedName>
        <fullName evidence="1">Uncharacterized protein</fullName>
    </submittedName>
</protein>
<sequence length="124" mass="13472">CFGTASQIYSDVQDIWGGETSTDLLNGKRTLPVVHALSALQGGSREQLMQLLTAARESAECHDEVRVLLTEAGSIQYTVLMLEAYRRRAREHLAAASPREPAGKVLRDLLDGASLLATSEGAYR</sequence>
<gene>
    <name evidence="1" type="ORF">AVDCRST_MAG93-4487</name>
</gene>
<evidence type="ECO:0000313" key="1">
    <source>
        <dbReference type="EMBL" id="CAA9299379.1"/>
    </source>
</evidence>